<keyword evidence="14" id="KW-0121">Carboxypeptidase</keyword>
<keyword evidence="6" id="KW-0961">Cell wall biogenesis/degradation</keyword>
<feature type="chain" id="PRO_5040125761" evidence="12">
    <location>
        <begin position="25"/>
        <end position="439"/>
    </location>
</feature>
<evidence type="ECO:0000256" key="8">
    <source>
        <dbReference type="PIRSR" id="PIRSR618044-2"/>
    </source>
</evidence>
<evidence type="ECO:0000256" key="10">
    <source>
        <dbReference type="SAM" id="MobiDB-lite"/>
    </source>
</evidence>
<feature type="region of interest" description="Disordered" evidence="10">
    <location>
        <begin position="34"/>
        <end position="53"/>
    </location>
</feature>
<dbReference type="GO" id="GO:0009002">
    <property type="term" value="F:serine-type D-Ala-D-Ala carboxypeptidase activity"/>
    <property type="evidence" value="ECO:0007669"/>
    <property type="project" value="InterPro"/>
</dbReference>
<feature type="region of interest" description="Disordered" evidence="10">
    <location>
        <begin position="361"/>
        <end position="402"/>
    </location>
</feature>
<feature type="domain" description="Peptidase S11 D-alanyl-D-alanine carboxypeptidase A N-terminal" evidence="13">
    <location>
        <begin position="109"/>
        <end position="329"/>
    </location>
</feature>
<sequence length="439" mass="45979">MRRRLLGAVTATALLSTSPFTATAEQPDTATLTVTTTPPQTALSGRPAAPLTDGCPWATTPVEPVDASETPTDGRPVPPPLPVAARPAGGPAMAECGVTAAPGFLVPEEQTATAWIVFDLDDGDVIAAKDPHGRYRPASIIKALLALVTLEHLPLDRAVVATRDSADMEGSRVGLVEDGRYTVEQLLQGLLMASGNDAAHALAQELGGDQRTLELVNAKARELGTQDTRVADYTGLDGPGMSTSPFDLALIYREAWANPVFARIVDTDFVDFPGGPEHEGFQVWNDNHLLLNDPDGIGGKTGFTDDARHTFVGAKNVDGRRLAAIILDTTVDRGRPWEQARRLLDAAYAVPRGTGIGSVEKLPPVSAVPSPSVTAAGSPAAGAPTGTGGDDASGATGNRSPAWGPAAATTGVLFLVVLIAGIALNRRLAERRRNRQRRR</sequence>
<dbReference type="PANTHER" id="PTHR21581">
    <property type="entry name" value="D-ALANYL-D-ALANINE CARBOXYPEPTIDASE"/>
    <property type="match status" value="1"/>
</dbReference>
<comment type="similarity">
    <text evidence="1 9">Belongs to the peptidase S11 family.</text>
</comment>
<evidence type="ECO:0000256" key="1">
    <source>
        <dbReference type="ARBA" id="ARBA00007164"/>
    </source>
</evidence>
<keyword evidence="11" id="KW-1133">Transmembrane helix</keyword>
<accession>A0A9Q4CD88</accession>
<evidence type="ECO:0000256" key="4">
    <source>
        <dbReference type="ARBA" id="ARBA00022960"/>
    </source>
</evidence>
<feature type="active site" evidence="7">
    <location>
        <position position="194"/>
    </location>
</feature>
<keyword evidence="11" id="KW-0472">Membrane</keyword>
<comment type="caution">
    <text evidence="14">The sequence shown here is derived from an EMBL/GenBank/DDBJ whole genome shotgun (WGS) entry which is preliminary data.</text>
</comment>
<dbReference type="Gene3D" id="3.40.710.10">
    <property type="entry name" value="DD-peptidase/beta-lactamase superfamily"/>
    <property type="match status" value="1"/>
</dbReference>
<name>A0A9Q4CD88_9CORY</name>
<dbReference type="AlphaFoldDB" id="A0A9Q4CD88"/>
<dbReference type="PRINTS" id="PR00725">
    <property type="entry name" value="DADACBPTASE1"/>
</dbReference>
<evidence type="ECO:0000256" key="11">
    <source>
        <dbReference type="SAM" id="Phobius"/>
    </source>
</evidence>
<feature type="active site" description="Acyl-ester intermediate" evidence="7">
    <location>
        <position position="139"/>
    </location>
</feature>
<evidence type="ECO:0000256" key="12">
    <source>
        <dbReference type="SAM" id="SignalP"/>
    </source>
</evidence>
<keyword evidence="5" id="KW-0573">Peptidoglycan synthesis</keyword>
<evidence type="ECO:0000256" key="3">
    <source>
        <dbReference type="ARBA" id="ARBA00022801"/>
    </source>
</evidence>
<keyword evidence="11" id="KW-0812">Transmembrane</keyword>
<evidence type="ECO:0000256" key="5">
    <source>
        <dbReference type="ARBA" id="ARBA00022984"/>
    </source>
</evidence>
<evidence type="ECO:0000256" key="2">
    <source>
        <dbReference type="ARBA" id="ARBA00022729"/>
    </source>
</evidence>
<evidence type="ECO:0000256" key="6">
    <source>
        <dbReference type="ARBA" id="ARBA00023316"/>
    </source>
</evidence>
<dbReference type="InterPro" id="IPR012338">
    <property type="entry name" value="Beta-lactam/transpept-like"/>
</dbReference>
<dbReference type="Pfam" id="PF00768">
    <property type="entry name" value="Peptidase_S11"/>
    <property type="match status" value="1"/>
</dbReference>
<feature type="signal peptide" evidence="12">
    <location>
        <begin position="1"/>
        <end position="24"/>
    </location>
</feature>
<dbReference type="InterPro" id="IPR001967">
    <property type="entry name" value="Peptidase_S11_N"/>
</dbReference>
<dbReference type="GO" id="GO:0071555">
    <property type="term" value="P:cell wall organization"/>
    <property type="evidence" value="ECO:0007669"/>
    <property type="project" value="UniProtKB-KW"/>
</dbReference>
<feature type="active site" description="Proton acceptor" evidence="7">
    <location>
        <position position="142"/>
    </location>
</feature>
<evidence type="ECO:0000313" key="15">
    <source>
        <dbReference type="Proteomes" id="UP001070238"/>
    </source>
</evidence>
<dbReference type="GO" id="GO:0008360">
    <property type="term" value="P:regulation of cell shape"/>
    <property type="evidence" value="ECO:0007669"/>
    <property type="project" value="UniProtKB-KW"/>
</dbReference>
<feature type="compositionally biased region" description="Low complexity" evidence="10">
    <location>
        <begin position="363"/>
        <end position="384"/>
    </location>
</feature>
<evidence type="ECO:0000313" key="14">
    <source>
        <dbReference type="EMBL" id="MCX7538243.1"/>
    </source>
</evidence>
<organism evidence="14 15">
    <name type="scientific">Corynebacterium antarcticum</name>
    <dbReference type="NCBI Taxonomy" id="2800405"/>
    <lineage>
        <taxon>Bacteria</taxon>
        <taxon>Bacillati</taxon>
        <taxon>Actinomycetota</taxon>
        <taxon>Actinomycetes</taxon>
        <taxon>Mycobacteriales</taxon>
        <taxon>Corynebacteriaceae</taxon>
        <taxon>Corynebacterium</taxon>
    </lineage>
</organism>
<feature type="transmembrane region" description="Helical" evidence="11">
    <location>
        <begin position="402"/>
        <end position="424"/>
    </location>
</feature>
<dbReference type="GO" id="GO:0009252">
    <property type="term" value="P:peptidoglycan biosynthetic process"/>
    <property type="evidence" value="ECO:0007669"/>
    <property type="project" value="UniProtKB-KW"/>
</dbReference>
<proteinExistence type="inferred from homology"/>
<evidence type="ECO:0000259" key="13">
    <source>
        <dbReference type="Pfam" id="PF00768"/>
    </source>
</evidence>
<protein>
    <submittedName>
        <fullName evidence="14">D-alanyl-D-alanine carboxypeptidase</fullName>
    </submittedName>
</protein>
<dbReference type="InterPro" id="IPR018044">
    <property type="entry name" value="Peptidase_S11"/>
</dbReference>
<dbReference type="PANTHER" id="PTHR21581:SF33">
    <property type="entry name" value="D-ALANYL-D-ALANINE CARBOXYPEPTIDASE DACB"/>
    <property type="match status" value="1"/>
</dbReference>
<dbReference type="Proteomes" id="UP001070238">
    <property type="component" value="Unassembled WGS sequence"/>
</dbReference>
<dbReference type="RefSeq" id="WP_267169413.1">
    <property type="nucleotide sequence ID" value="NZ_JAPMKX010000002.1"/>
</dbReference>
<reference evidence="14" key="1">
    <citation type="submission" date="2022-11" db="EMBL/GenBank/DDBJ databases">
        <title>Corynebacterium sp. isolated from Penguins.</title>
        <authorList>
            <person name="Sedlar K."/>
            <person name="Svec P."/>
        </authorList>
    </citation>
    <scope>NUCLEOTIDE SEQUENCE</scope>
    <source>
        <strain evidence="14">P5875</strain>
    </source>
</reference>
<keyword evidence="4" id="KW-0133">Cell shape</keyword>
<evidence type="ECO:0000256" key="7">
    <source>
        <dbReference type="PIRSR" id="PIRSR618044-1"/>
    </source>
</evidence>
<evidence type="ECO:0000256" key="9">
    <source>
        <dbReference type="RuleBase" id="RU004016"/>
    </source>
</evidence>
<keyword evidence="3" id="KW-0378">Hydrolase</keyword>
<gene>
    <name evidence="14" type="ORF">OS123_06770</name>
</gene>
<feature type="binding site" evidence="8">
    <location>
        <position position="300"/>
    </location>
    <ligand>
        <name>substrate</name>
    </ligand>
</feature>
<feature type="compositionally biased region" description="Low complexity" evidence="10">
    <location>
        <begin position="34"/>
        <end position="43"/>
    </location>
</feature>
<keyword evidence="2 12" id="KW-0732">Signal</keyword>
<dbReference type="GO" id="GO:0006508">
    <property type="term" value="P:proteolysis"/>
    <property type="evidence" value="ECO:0007669"/>
    <property type="project" value="InterPro"/>
</dbReference>
<keyword evidence="14" id="KW-0645">Protease</keyword>
<dbReference type="SUPFAM" id="SSF56601">
    <property type="entry name" value="beta-lactamase/transpeptidase-like"/>
    <property type="match status" value="1"/>
</dbReference>
<dbReference type="EMBL" id="JAPMKX010000002">
    <property type="protein sequence ID" value="MCX7538243.1"/>
    <property type="molecule type" value="Genomic_DNA"/>
</dbReference>